<organism evidence="2 3">
    <name type="scientific">Pleomassaria siparia CBS 279.74</name>
    <dbReference type="NCBI Taxonomy" id="1314801"/>
    <lineage>
        <taxon>Eukaryota</taxon>
        <taxon>Fungi</taxon>
        <taxon>Dikarya</taxon>
        <taxon>Ascomycota</taxon>
        <taxon>Pezizomycotina</taxon>
        <taxon>Dothideomycetes</taxon>
        <taxon>Pleosporomycetidae</taxon>
        <taxon>Pleosporales</taxon>
        <taxon>Pleomassariaceae</taxon>
        <taxon>Pleomassaria</taxon>
    </lineage>
</organism>
<reference evidence="2" key="1">
    <citation type="journal article" date="2020" name="Stud. Mycol.">
        <title>101 Dothideomycetes genomes: a test case for predicting lifestyles and emergence of pathogens.</title>
        <authorList>
            <person name="Haridas S."/>
            <person name="Albert R."/>
            <person name="Binder M."/>
            <person name="Bloem J."/>
            <person name="Labutti K."/>
            <person name="Salamov A."/>
            <person name="Andreopoulos B."/>
            <person name="Baker S."/>
            <person name="Barry K."/>
            <person name="Bills G."/>
            <person name="Bluhm B."/>
            <person name="Cannon C."/>
            <person name="Castanera R."/>
            <person name="Culley D."/>
            <person name="Daum C."/>
            <person name="Ezra D."/>
            <person name="Gonzalez J."/>
            <person name="Henrissat B."/>
            <person name="Kuo A."/>
            <person name="Liang C."/>
            <person name="Lipzen A."/>
            <person name="Lutzoni F."/>
            <person name="Magnuson J."/>
            <person name="Mondo S."/>
            <person name="Nolan M."/>
            <person name="Ohm R."/>
            <person name="Pangilinan J."/>
            <person name="Park H.-J."/>
            <person name="Ramirez L."/>
            <person name="Alfaro M."/>
            <person name="Sun H."/>
            <person name="Tritt A."/>
            <person name="Yoshinaga Y."/>
            <person name="Zwiers L.-H."/>
            <person name="Turgeon B."/>
            <person name="Goodwin S."/>
            <person name="Spatafora J."/>
            <person name="Crous P."/>
            <person name="Grigoriev I."/>
        </authorList>
    </citation>
    <scope>NUCLEOTIDE SEQUENCE</scope>
    <source>
        <strain evidence="2">CBS 279.74</strain>
    </source>
</reference>
<protein>
    <submittedName>
        <fullName evidence="2">Uncharacterized protein</fullName>
    </submittedName>
</protein>
<dbReference type="EMBL" id="MU005782">
    <property type="protein sequence ID" value="KAF2704372.1"/>
    <property type="molecule type" value="Genomic_DNA"/>
</dbReference>
<keyword evidence="3" id="KW-1185">Reference proteome</keyword>
<gene>
    <name evidence="2" type="ORF">K504DRAFT_449396</name>
</gene>
<accession>A0A6G1JVS2</accession>
<name>A0A6G1JVS2_9PLEO</name>
<evidence type="ECO:0000313" key="2">
    <source>
        <dbReference type="EMBL" id="KAF2704372.1"/>
    </source>
</evidence>
<dbReference type="Proteomes" id="UP000799428">
    <property type="component" value="Unassembled WGS sequence"/>
</dbReference>
<evidence type="ECO:0000256" key="1">
    <source>
        <dbReference type="SAM" id="MobiDB-lite"/>
    </source>
</evidence>
<sequence length="167" mass="18723">MQGEIKHSSLDFDIFYYNNFRQFCNAVCKGDVAKRETILRELHPKLLDNLTTQGLTSLGKAETPPRSPTPKPAEQKDKAETEAIRLANAQILTDVTAVASCILERNYRQAVMLFSIDFNSIELGGGVDSLLIGIIRLQQAVKLSREKGLKGKHYPKDYNIENNLCLL</sequence>
<proteinExistence type="predicted"/>
<feature type="region of interest" description="Disordered" evidence="1">
    <location>
        <begin position="56"/>
        <end position="78"/>
    </location>
</feature>
<dbReference type="AlphaFoldDB" id="A0A6G1JVS2"/>
<evidence type="ECO:0000313" key="3">
    <source>
        <dbReference type="Proteomes" id="UP000799428"/>
    </source>
</evidence>